<feature type="transmembrane region" description="Helical" evidence="1">
    <location>
        <begin position="60"/>
        <end position="80"/>
    </location>
</feature>
<dbReference type="EMBL" id="JARBJD010000471">
    <property type="protein sequence ID" value="KAK2941723.1"/>
    <property type="molecule type" value="Genomic_DNA"/>
</dbReference>
<reference evidence="2 3" key="1">
    <citation type="journal article" date="2022" name="bioRxiv">
        <title>Genomics of Preaxostyla Flagellates Illuminates Evolutionary Transitions and the Path Towards Mitochondrial Loss.</title>
        <authorList>
            <person name="Novak L.V.F."/>
            <person name="Treitli S.C."/>
            <person name="Pyrih J."/>
            <person name="Halakuc P."/>
            <person name="Pipaliya S.V."/>
            <person name="Vacek V."/>
            <person name="Brzon O."/>
            <person name="Soukal P."/>
            <person name="Eme L."/>
            <person name="Dacks J.B."/>
            <person name="Karnkowska A."/>
            <person name="Elias M."/>
            <person name="Hampl V."/>
        </authorList>
    </citation>
    <scope>NUCLEOTIDE SEQUENCE [LARGE SCALE GENOMIC DNA]</scope>
    <source>
        <strain evidence="2">NAU3</strain>
        <tissue evidence="2">Gut</tissue>
    </source>
</reference>
<evidence type="ECO:0000313" key="2">
    <source>
        <dbReference type="EMBL" id="KAK2941723.1"/>
    </source>
</evidence>
<name>A0ABQ9WQF8_9EUKA</name>
<comment type="caution">
    <text evidence="2">The sequence shown here is derived from an EMBL/GenBank/DDBJ whole genome shotgun (WGS) entry which is preliminary data.</text>
</comment>
<keyword evidence="1" id="KW-1133">Transmembrane helix</keyword>
<evidence type="ECO:0000256" key="1">
    <source>
        <dbReference type="SAM" id="Phobius"/>
    </source>
</evidence>
<proteinExistence type="predicted"/>
<evidence type="ECO:0000313" key="3">
    <source>
        <dbReference type="Proteomes" id="UP001281761"/>
    </source>
</evidence>
<accession>A0ABQ9WQF8</accession>
<keyword evidence="3" id="KW-1185">Reference proteome</keyword>
<gene>
    <name evidence="2" type="ORF">BLNAU_23368</name>
</gene>
<sequence>MESVLSDGHLNNSFLYYHTRGPQTPLSNANIIKENINPGQSDHVRVEYTTSNATNSDTVILTYCNFLDISTTVIGGAIFFDRILSKIHLKHCNFVRVCSNSGSALLTSQFNDKTS</sequence>
<dbReference type="Proteomes" id="UP001281761">
    <property type="component" value="Unassembled WGS sequence"/>
</dbReference>
<keyword evidence="1" id="KW-0472">Membrane</keyword>
<protein>
    <submittedName>
        <fullName evidence="2">Uncharacterized protein</fullName>
    </submittedName>
</protein>
<organism evidence="2 3">
    <name type="scientific">Blattamonas nauphoetae</name>
    <dbReference type="NCBI Taxonomy" id="2049346"/>
    <lineage>
        <taxon>Eukaryota</taxon>
        <taxon>Metamonada</taxon>
        <taxon>Preaxostyla</taxon>
        <taxon>Oxymonadida</taxon>
        <taxon>Blattamonas</taxon>
    </lineage>
</organism>
<keyword evidence="1" id="KW-0812">Transmembrane</keyword>